<accession>A0A1M7S8I8</accession>
<dbReference type="EMBL" id="FRDL01000002">
    <property type="protein sequence ID" value="SHN54897.1"/>
    <property type="molecule type" value="Genomic_DNA"/>
</dbReference>
<feature type="domain" description="Ysc84 actin-binding" evidence="1">
    <location>
        <begin position="98"/>
        <end position="181"/>
    </location>
</feature>
<dbReference type="PROSITE" id="PS51318">
    <property type="entry name" value="TAT"/>
    <property type="match status" value="1"/>
</dbReference>
<proteinExistence type="predicted"/>
<evidence type="ECO:0000313" key="3">
    <source>
        <dbReference type="Proteomes" id="UP000184066"/>
    </source>
</evidence>
<dbReference type="Proteomes" id="UP000184066">
    <property type="component" value="Unassembled WGS sequence"/>
</dbReference>
<dbReference type="InterPro" id="IPR007461">
    <property type="entry name" value="Ysc84_actin-binding"/>
</dbReference>
<dbReference type="STRING" id="1189325.SAMN04488119_103451"/>
<dbReference type="CDD" id="cd11524">
    <property type="entry name" value="SYLF"/>
    <property type="match status" value="1"/>
</dbReference>
<name>A0A1M7S8I8_9RHOB</name>
<sequence>MRGAHRREFLAGLAALPLALGAARRARAEDAAVIDYKVDKALAELRAQSPEMRELLQKARGVLVMPEITKAGFLIGGAYGEGALRINGVTVDYYAVAAASFGLQAGVQRMSQALLFMTTAALEKFRRSEGWELGADAQVVTPEDGLQAGISTTTARHPVIEVVFGERGIMAGLSLEGAKYTRIKR</sequence>
<organism evidence="2 3">
    <name type="scientific">Oceanicella actignis</name>
    <dbReference type="NCBI Taxonomy" id="1189325"/>
    <lineage>
        <taxon>Bacteria</taxon>
        <taxon>Pseudomonadati</taxon>
        <taxon>Pseudomonadota</taxon>
        <taxon>Alphaproteobacteria</taxon>
        <taxon>Rhodobacterales</taxon>
        <taxon>Paracoccaceae</taxon>
        <taxon>Oceanicella</taxon>
    </lineage>
</organism>
<dbReference type="InterPro" id="IPR006311">
    <property type="entry name" value="TAT_signal"/>
</dbReference>
<dbReference type="AlphaFoldDB" id="A0A1M7S8I8"/>
<protein>
    <submittedName>
        <fullName evidence="2">Lipid-binding SYLF domain-containing protein</fullName>
    </submittedName>
</protein>
<dbReference type="OrthoDB" id="7847492at2"/>
<keyword evidence="3" id="KW-1185">Reference proteome</keyword>
<dbReference type="RefSeq" id="WP_072746163.1">
    <property type="nucleotide sequence ID" value="NZ_FOHL01000003.1"/>
</dbReference>
<evidence type="ECO:0000313" key="2">
    <source>
        <dbReference type="EMBL" id="SHN54897.1"/>
    </source>
</evidence>
<reference evidence="2 3" key="1">
    <citation type="submission" date="2016-12" db="EMBL/GenBank/DDBJ databases">
        <authorList>
            <person name="Song W.-J."/>
            <person name="Kurnit D.M."/>
        </authorList>
    </citation>
    <scope>NUCLEOTIDE SEQUENCE [LARGE SCALE GENOMIC DNA]</scope>
    <source>
        <strain evidence="2 3">CGMCC 1.10808</strain>
    </source>
</reference>
<evidence type="ECO:0000259" key="1">
    <source>
        <dbReference type="Pfam" id="PF04366"/>
    </source>
</evidence>
<gene>
    <name evidence="2" type="ORF">SAMN05216200_10257</name>
</gene>
<dbReference type="Pfam" id="PF04366">
    <property type="entry name" value="Ysc84"/>
    <property type="match status" value="1"/>
</dbReference>